<dbReference type="EMBL" id="CP129968">
    <property type="protein sequence ID" value="WKK79626.1"/>
    <property type="molecule type" value="Genomic_DNA"/>
</dbReference>
<feature type="binding site" evidence="7">
    <location>
        <begin position="63"/>
        <end position="65"/>
    </location>
    <ligand>
        <name>substrate</name>
    </ligand>
</feature>
<accession>A0AA49GE07</accession>
<dbReference type="InterPro" id="IPR033704">
    <property type="entry name" value="dUTPase_trimeric"/>
</dbReference>
<dbReference type="InterPro" id="IPR036157">
    <property type="entry name" value="dUTPase-like_sf"/>
</dbReference>
<dbReference type="Pfam" id="PF00692">
    <property type="entry name" value="dUTPase"/>
    <property type="match status" value="1"/>
</dbReference>
<evidence type="ECO:0000256" key="7">
    <source>
        <dbReference type="HAMAP-Rule" id="MF_00116"/>
    </source>
</evidence>
<dbReference type="GO" id="GO:0004170">
    <property type="term" value="F:dUTP diphosphatase activity"/>
    <property type="evidence" value="ECO:0007669"/>
    <property type="project" value="UniProtKB-UniRule"/>
</dbReference>
<sequence length="144" mass="15899">MKVNVINKSNNELPAYQTESSAGLDLRANLEEPINLKPMQRVLVPTGLFMELPKGYEAQIRPRSGLAYKHGITVLNSPGTIDADYRGELKVLLVNLSDESFLIENGERIAQMVIAKHEQIDWNLVETLEDSERSAGGFGSTGKS</sequence>
<feature type="binding site" evidence="7">
    <location>
        <position position="76"/>
    </location>
    <ligand>
        <name>substrate</name>
    </ligand>
</feature>
<keyword evidence="11" id="KW-1185">Reference proteome</keyword>
<dbReference type="Proteomes" id="UP001232019">
    <property type="component" value="Chromosome"/>
</dbReference>
<organism evidence="10 11">
    <name type="scientific">Marivirga arenosa</name>
    <dbReference type="NCBI Taxonomy" id="3059076"/>
    <lineage>
        <taxon>Bacteria</taxon>
        <taxon>Pseudomonadati</taxon>
        <taxon>Bacteroidota</taxon>
        <taxon>Cytophagia</taxon>
        <taxon>Cytophagales</taxon>
        <taxon>Marivirgaceae</taxon>
        <taxon>Marivirga</taxon>
    </lineage>
</organism>
<protein>
    <recommendedName>
        <fullName evidence="7">Deoxyuridine 5'-triphosphate nucleotidohydrolase</fullName>
        <shortName evidence="7">dUTPase</shortName>
        <ecNumber evidence="7">3.6.1.23</ecNumber>
    </recommendedName>
    <alternativeName>
        <fullName evidence="7">dUTP pyrophosphatase</fullName>
    </alternativeName>
</protein>
<dbReference type="Gene3D" id="2.70.40.10">
    <property type="match status" value="1"/>
</dbReference>
<comment type="pathway">
    <text evidence="7">Pyrimidine metabolism; dUMP biosynthesis; dUMP from dCTP (dUTP route): step 2/2.</text>
</comment>
<reference evidence="10 11" key="1">
    <citation type="submission" date="2023-08" db="EMBL/GenBank/DDBJ databases">
        <title>Comparative genomics and taxonomic characterization of three novel marine species of genus Marivirga.</title>
        <authorList>
            <person name="Muhammad N."/>
            <person name="Kim S.-G."/>
        </authorList>
    </citation>
    <scope>NUCLEOTIDE SEQUENCE [LARGE SCALE GENOMIC DNA]</scope>
    <source>
        <strain evidence="10 11">ABR2-2</strain>
        <strain evidence="9">BKB1-2</strain>
    </source>
</reference>
<gene>
    <name evidence="7 10" type="primary">dut</name>
    <name evidence="9" type="ORF">QYS47_20065</name>
    <name evidence="10" type="ORF">QYS48_25650</name>
</gene>
<dbReference type="Proteomes" id="UP001244443">
    <property type="component" value="Chromosome"/>
</dbReference>
<name>A0AA49GE07_9BACT</name>
<dbReference type="HAMAP" id="MF_00116">
    <property type="entry name" value="dUTPase_bact"/>
    <property type="match status" value="1"/>
</dbReference>
<dbReference type="NCBIfam" id="TIGR00576">
    <property type="entry name" value="dut"/>
    <property type="match status" value="1"/>
</dbReference>
<dbReference type="RefSeq" id="WP_302123691.1">
    <property type="nucleotide sequence ID" value="NZ_CP129968.2"/>
</dbReference>
<evidence type="ECO:0000256" key="5">
    <source>
        <dbReference type="ARBA" id="ARBA00023080"/>
    </source>
</evidence>
<evidence type="ECO:0000256" key="4">
    <source>
        <dbReference type="ARBA" id="ARBA00022842"/>
    </source>
</evidence>
<keyword evidence="2 7" id="KW-0479">Metal-binding</keyword>
<evidence type="ECO:0000313" key="11">
    <source>
        <dbReference type="Proteomes" id="UP001244443"/>
    </source>
</evidence>
<comment type="caution">
    <text evidence="7">Lacks conserved residue(s) required for the propagation of feature annotation.</text>
</comment>
<dbReference type="FunFam" id="2.70.40.10:FF:000002">
    <property type="entry name" value="dUTP diphosphatase"/>
    <property type="match status" value="1"/>
</dbReference>
<dbReference type="GO" id="GO:0046081">
    <property type="term" value="P:dUTP catabolic process"/>
    <property type="evidence" value="ECO:0007669"/>
    <property type="project" value="InterPro"/>
</dbReference>
<dbReference type="NCBIfam" id="NF001862">
    <property type="entry name" value="PRK00601.1"/>
    <property type="match status" value="1"/>
</dbReference>
<evidence type="ECO:0000313" key="9">
    <source>
        <dbReference type="EMBL" id="WKK79626.1"/>
    </source>
</evidence>
<feature type="domain" description="dUTPase-like" evidence="8">
    <location>
        <begin position="12"/>
        <end position="142"/>
    </location>
</feature>
<dbReference type="CDD" id="cd07557">
    <property type="entry name" value="trimeric_dUTPase"/>
    <property type="match status" value="1"/>
</dbReference>
<accession>A0AA49GBJ9</accession>
<dbReference type="SUPFAM" id="SSF51283">
    <property type="entry name" value="dUTPase-like"/>
    <property type="match status" value="1"/>
</dbReference>
<keyword evidence="3 7" id="KW-0378">Hydrolase</keyword>
<dbReference type="InterPro" id="IPR029054">
    <property type="entry name" value="dUTPase-like"/>
</dbReference>
<evidence type="ECO:0000256" key="1">
    <source>
        <dbReference type="ARBA" id="ARBA00006581"/>
    </source>
</evidence>
<keyword evidence="5 7" id="KW-0546">Nucleotide metabolism</keyword>
<feature type="binding site" evidence="7">
    <location>
        <begin position="80"/>
        <end position="82"/>
    </location>
    <ligand>
        <name>substrate</name>
    </ligand>
</feature>
<evidence type="ECO:0000256" key="6">
    <source>
        <dbReference type="ARBA" id="ARBA00047686"/>
    </source>
</evidence>
<dbReference type="PANTHER" id="PTHR11241:SF0">
    <property type="entry name" value="DEOXYURIDINE 5'-TRIPHOSPHATE NUCLEOTIDOHYDROLASE"/>
    <property type="match status" value="1"/>
</dbReference>
<evidence type="ECO:0000313" key="10">
    <source>
        <dbReference type="EMBL" id="WKK85296.2"/>
    </source>
</evidence>
<dbReference type="InterPro" id="IPR008181">
    <property type="entry name" value="dUTPase"/>
</dbReference>
<comment type="similarity">
    <text evidence="1 7">Belongs to the dUTPase family.</text>
</comment>
<comment type="function">
    <text evidence="7">This enzyme is involved in nucleotide metabolism: it produces dUMP, the immediate precursor of thymidine nucleotides and it decreases the intracellular concentration of dUTP so that uracil cannot be incorporated into DNA.</text>
</comment>
<dbReference type="AlphaFoldDB" id="A0AA49GE07"/>
<evidence type="ECO:0000256" key="3">
    <source>
        <dbReference type="ARBA" id="ARBA00022801"/>
    </source>
</evidence>
<comment type="cofactor">
    <cofactor evidence="7">
        <name>Mg(2+)</name>
        <dbReference type="ChEBI" id="CHEBI:18420"/>
    </cofactor>
</comment>
<evidence type="ECO:0000259" key="8">
    <source>
        <dbReference type="Pfam" id="PF00692"/>
    </source>
</evidence>
<dbReference type="PANTHER" id="PTHR11241">
    <property type="entry name" value="DEOXYURIDINE 5'-TRIPHOSPHATE NUCLEOTIDOHYDROLASE"/>
    <property type="match status" value="1"/>
</dbReference>
<proteinExistence type="inferred from homology"/>
<dbReference type="EC" id="3.6.1.23" evidence="7"/>
<keyword evidence="4 7" id="KW-0460">Magnesium</keyword>
<dbReference type="KEGG" id="marp:QYS47_20065"/>
<evidence type="ECO:0000256" key="2">
    <source>
        <dbReference type="ARBA" id="ARBA00022723"/>
    </source>
</evidence>
<dbReference type="GO" id="GO:0006226">
    <property type="term" value="P:dUMP biosynthetic process"/>
    <property type="evidence" value="ECO:0007669"/>
    <property type="project" value="UniProtKB-UniRule"/>
</dbReference>
<comment type="catalytic activity">
    <reaction evidence="6 7">
        <text>dUTP + H2O = dUMP + diphosphate + H(+)</text>
        <dbReference type="Rhea" id="RHEA:10248"/>
        <dbReference type="ChEBI" id="CHEBI:15377"/>
        <dbReference type="ChEBI" id="CHEBI:15378"/>
        <dbReference type="ChEBI" id="CHEBI:33019"/>
        <dbReference type="ChEBI" id="CHEBI:61555"/>
        <dbReference type="ChEBI" id="CHEBI:246422"/>
        <dbReference type="EC" id="3.6.1.23"/>
    </reaction>
</comment>
<dbReference type="EMBL" id="CP129970">
    <property type="protein sequence ID" value="WKK85296.2"/>
    <property type="molecule type" value="Genomic_DNA"/>
</dbReference>
<dbReference type="GO" id="GO:0000287">
    <property type="term" value="F:magnesium ion binding"/>
    <property type="evidence" value="ECO:0007669"/>
    <property type="project" value="UniProtKB-UniRule"/>
</dbReference>